<evidence type="ECO:0000313" key="17">
    <source>
        <dbReference type="Proteomes" id="UP000442105"/>
    </source>
</evidence>
<reference evidence="14 15" key="1">
    <citation type="submission" date="2017-07" db="EMBL/GenBank/DDBJ databases">
        <title>Draft genome sequence of Prevotella copri isolated from the gut of healthy adult Indian.</title>
        <authorList>
            <person name="Das B."/>
            <person name="Bag S."/>
            <person name="Ghosh T.S."/>
        </authorList>
    </citation>
    <scope>NUCLEOTIDE SEQUENCE [LARGE SCALE GENOMIC DNA]</scope>
    <source>
        <strain evidence="14 15">Indica</strain>
    </source>
</reference>
<dbReference type="InterPro" id="IPR013324">
    <property type="entry name" value="RNA_pol_sigma_r3/r4-like"/>
</dbReference>
<evidence type="ECO:0000313" key="18">
    <source>
        <dbReference type="Proteomes" id="UP000477980"/>
    </source>
</evidence>
<dbReference type="Proteomes" id="UP001209344">
    <property type="component" value="Unassembled WGS sequence"/>
</dbReference>
<comment type="caution">
    <text evidence="13">The sequence shown here is derived from an EMBL/GenBank/DDBJ whole genome shotgun (WGS) entry which is preliminary data.</text>
</comment>
<evidence type="ECO:0000313" key="12">
    <source>
        <dbReference type="EMBL" id="MQO09883.1"/>
    </source>
</evidence>
<evidence type="ECO:0000256" key="1">
    <source>
        <dbReference type="ARBA" id="ARBA00023015"/>
    </source>
</evidence>
<evidence type="ECO:0000313" key="10">
    <source>
        <dbReference type="EMBL" id="MCW4127055.1"/>
    </source>
</evidence>
<keyword evidence="3" id="KW-0238">DNA-binding</keyword>
<evidence type="ECO:0000313" key="9">
    <source>
        <dbReference type="EMBL" id="MCP9564085.1"/>
    </source>
</evidence>
<dbReference type="InterPro" id="IPR007627">
    <property type="entry name" value="RNA_pol_sigma70_r2"/>
</dbReference>
<dbReference type="EMBL" id="JANDWZ010000009">
    <property type="protein sequence ID" value="MCP9564085.1"/>
    <property type="molecule type" value="Genomic_DNA"/>
</dbReference>
<dbReference type="SUPFAM" id="SSF88946">
    <property type="entry name" value="Sigma2 domain of RNA polymerase sigma factors"/>
    <property type="match status" value="1"/>
</dbReference>
<proteinExistence type="predicted"/>
<gene>
    <name evidence="14" type="ORF">CFT61_02055</name>
    <name evidence="13" type="ORF">F7D25_10860</name>
    <name evidence="12" type="ORF">F7D57_09205</name>
    <name evidence="11" type="ORF">F7D95_01030</name>
    <name evidence="9" type="ORF">NNC64_05810</name>
    <name evidence="10" type="ORF">ONT16_01990</name>
</gene>
<dbReference type="InterPro" id="IPR014284">
    <property type="entry name" value="RNA_pol_sigma-70_dom"/>
</dbReference>
<evidence type="ECO:0000313" key="13">
    <source>
        <dbReference type="EMBL" id="MQP14897.1"/>
    </source>
</evidence>
<dbReference type="GO" id="GO:0016987">
    <property type="term" value="F:sigma factor activity"/>
    <property type="evidence" value="ECO:0007669"/>
    <property type="project" value="UniProtKB-KW"/>
</dbReference>
<dbReference type="Gene3D" id="1.10.10.10">
    <property type="entry name" value="Winged helix-like DNA-binding domain superfamily/Winged helix DNA-binding domain"/>
    <property type="match status" value="2"/>
</dbReference>
<dbReference type="GO" id="GO:0003677">
    <property type="term" value="F:DNA binding"/>
    <property type="evidence" value="ECO:0007669"/>
    <property type="project" value="UniProtKB-KW"/>
</dbReference>
<dbReference type="Pfam" id="PF04542">
    <property type="entry name" value="Sigma70_r2"/>
    <property type="match status" value="1"/>
</dbReference>
<dbReference type="InterPro" id="IPR050239">
    <property type="entry name" value="Sigma-70_RNA_pol_init_factors"/>
</dbReference>
<name>A0A229I918_9BACT</name>
<dbReference type="Proteomes" id="UP000405805">
    <property type="component" value="Unassembled WGS sequence"/>
</dbReference>
<accession>A0A229I918</accession>
<dbReference type="SUPFAM" id="SSF88659">
    <property type="entry name" value="Sigma3 and sigma4 domains of RNA polymerase sigma factors"/>
    <property type="match status" value="2"/>
</dbReference>
<feature type="domain" description="RNA polymerase sigma-70 region 4" evidence="8">
    <location>
        <begin position="230"/>
        <end position="279"/>
    </location>
</feature>
<dbReference type="Proteomes" id="UP000477980">
    <property type="component" value="Unassembled WGS sequence"/>
</dbReference>
<dbReference type="Pfam" id="PF04545">
    <property type="entry name" value="Sigma70_r4"/>
    <property type="match status" value="1"/>
</dbReference>
<dbReference type="Pfam" id="PF00140">
    <property type="entry name" value="Sigma70_r1_2"/>
    <property type="match status" value="1"/>
</dbReference>
<feature type="domain" description="RNA polymerase sigma-70 region 3" evidence="6">
    <location>
        <begin position="138"/>
        <end position="196"/>
    </location>
</feature>
<dbReference type="EMBL" id="NMPZ01000002">
    <property type="protein sequence ID" value="OXL45030.1"/>
    <property type="molecule type" value="Genomic_DNA"/>
</dbReference>
<dbReference type="AlphaFoldDB" id="A0A229I918"/>
<dbReference type="EMBL" id="VZAH01000100">
    <property type="protein sequence ID" value="MQP14897.1"/>
    <property type="molecule type" value="Genomic_DNA"/>
</dbReference>
<sequence length="291" mass="33022">MRQLKISKSITNRSSEALDKYLVEIGREPMVSIDEEIELAQKIRKGGREGERAKEKLVKANLRFVVSVAKQYQHQGLGLTDLIDEGNIGLVKAAEKFDETRGFKFISYAVWWIRQSILQAIAEQSRIVRLPLNQVGALSKISAEISKFEQENQRKPSVAELAQITKMEESKIDQTIKADNHHMSIDAPFGSDDDDNAMVDVMASGDDSRTDKGVDFESMASELQRVLATVLKERERKILCYCYGIGCHEKGLEEIGSEFNLTRERVRQIREKSIIKLRESGKIKILMKYLG</sequence>
<evidence type="ECO:0000313" key="16">
    <source>
        <dbReference type="Proteomes" id="UP000405805"/>
    </source>
</evidence>
<evidence type="ECO:0000259" key="5">
    <source>
        <dbReference type="Pfam" id="PF00140"/>
    </source>
</evidence>
<dbReference type="Proteomes" id="UP000215155">
    <property type="component" value="Unassembled WGS sequence"/>
</dbReference>
<evidence type="ECO:0000313" key="14">
    <source>
        <dbReference type="EMBL" id="OXL45030.1"/>
    </source>
</evidence>
<evidence type="ECO:0000313" key="11">
    <source>
        <dbReference type="EMBL" id="MQN11424.1"/>
    </source>
</evidence>
<dbReference type="OrthoDB" id="9809557at2"/>
<evidence type="ECO:0000256" key="2">
    <source>
        <dbReference type="ARBA" id="ARBA00023082"/>
    </source>
</evidence>
<dbReference type="Gene3D" id="1.10.601.10">
    <property type="entry name" value="RNA Polymerase Primary Sigma Factor"/>
    <property type="match status" value="1"/>
</dbReference>
<dbReference type="GO" id="GO:0006352">
    <property type="term" value="P:DNA-templated transcription initiation"/>
    <property type="evidence" value="ECO:0007669"/>
    <property type="project" value="InterPro"/>
</dbReference>
<keyword evidence="4" id="KW-0804">Transcription</keyword>
<dbReference type="InterPro" id="IPR007630">
    <property type="entry name" value="RNA_pol_sigma70_r4"/>
</dbReference>
<dbReference type="PIRSF" id="PIRSF000770">
    <property type="entry name" value="RNA_pol_sigma-SigE/K"/>
    <property type="match status" value="1"/>
</dbReference>
<dbReference type="PANTHER" id="PTHR30603:SF47">
    <property type="entry name" value="RNA POLYMERASE SIGMA FACTOR SIGD, CHLOROPLASTIC"/>
    <property type="match status" value="1"/>
</dbReference>
<evidence type="ECO:0000259" key="8">
    <source>
        <dbReference type="Pfam" id="PF04545"/>
    </source>
</evidence>
<reference evidence="9" key="3">
    <citation type="submission" date="2022-07" db="EMBL/GenBank/DDBJ databases">
        <title>Prevotella copri.</title>
        <authorList>
            <person name="Yang C."/>
        </authorList>
    </citation>
    <scope>NUCLEOTIDE SEQUENCE</scope>
    <source>
        <strain evidence="9">HF2107</strain>
    </source>
</reference>
<evidence type="ECO:0000256" key="4">
    <source>
        <dbReference type="ARBA" id="ARBA00023163"/>
    </source>
</evidence>
<dbReference type="Proteomes" id="UP000442105">
    <property type="component" value="Unassembled WGS sequence"/>
</dbReference>
<keyword evidence="1" id="KW-0805">Transcription regulation</keyword>
<evidence type="ECO:0000259" key="7">
    <source>
        <dbReference type="Pfam" id="PF04542"/>
    </source>
</evidence>
<dbReference type="NCBIfam" id="TIGR02937">
    <property type="entry name" value="sigma70-ECF"/>
    <property type="match status" value="1"/>
</dbReference>
<dbReference type="Proteomes" id="UP001205531">
    <property type="component" value="Unassembled WGS sequence"/>
</dbReference>
<keyword evidence="2" id="KW-0731">Sigma factor</keyword>
<protein>
    <submittedName>
        <fullName evidence="14">RNA polymerase subunit sigma</fullName>
    </submittedName>
    <submittedName>
        <fullName evidence="13">Sigma-70 family RNA polymerase sigma factor</fullName>
    </submittedName>
</protein>
<dbReference type="InterPro" id="IPR009042">
    <property type="entry name" value="RNA_pol_sigma70_r1_2"/>
</dbReference>
<reference evidence="10" key="4">
    <citation type="submission" date="2022-11" db="EMBL/GenBank/DDBJ databases">
        <title>Genomic repertoires linked with pathogenic potency of arthritogenic Prevotella copri isolated from the gut of rheumatoid arthritis patients.</title>
        <authorList>
            <person name="Nii T."/>
            <person name="Maeda Y."/>
            <person name="Motooka D."/>
            <person name="Naito M."/>
            <person name="Matsumoto Y."/>
            <person name="Ogawa T."/>
            <person name="Oguro-Igashira E."/>
            <person name="Kishikawa T."/>
            <person name="Yamashita M."/>
            <person name="Koizumi S."/>
            <person name="Kurakawa T."/>
            <person name="Okumura R."/>
            <person name="Kayama H."/>
            <person name="Murakami M."/>
            <person name="Sakaguchi T."/>
            <person name="Das B."/>
            <person name="Nakamura S."/>
            <person name="Okada Y."/>
            <person name="Kumanogoh A."/>
            <person name="Takeda K."/>
        </authorList>
    </citation>
    <scope>NUCLEOTIDE SEQUENCE</scope>
    <source>
        <strain evidence="10">F3-75</strain>
    </source>
</reference>
<dbReference type="Pfam" id="PF04539">
    <property type="entry name" value="Sigma70_r3"/>
    <property type="match status" value="1"/>
</dbReference>
<evidence type="ECO:0000256" key="3">
    <source>
        <dbReference type="ARBA" id="ARBA00023125"/>
    </source>
</evidence>
<reference evidence="16 17" key="2">
    <citation type="submission" date="2019-09" db="EMBL/GenBank/DDBJ databases">
        <title>Distinct polysaccharide growth profiles of human intestinal Prevotella copri isolates.</title>
        <authorList>
            <person name="Fehlner-Peach H."/>
            <person name="Magnabosco C."/>
            <person name="Raghavan V."/>
            <person name="Scher J.U."/>
            <person name="Tett A."/>
            <person name="Cox L.M."/>
            <person name="Gottsegen C."/>
            <person name="Watters A."/>
            <person name="Wiltshire- Gordon J.D."/>
            <person name="Segata N."/>
            <person name="Bonneau R."/>
            <person name="Littman D.R."/>
        </authorList>
    </citation>
    <scope>NUCLEOTIDE SEQUENCE [LARGE SCALE GENOMIC DNA]</scope>
    <source>
        <strain evidence="16">iA624</strain>
        <strain evidence="12">IA624</strain>
        <strain evidence="18">iAA917</strain>
        <strain evidence="13">IAA917</strain>
        <strain evidence="17">iAQ1179</strain>
        <strain evidence="11">IAQ1179</strain>
    </source>
</reference>
<feature type="domain" description="RNA polymerase sigma-70 region 1.2" evidence="5">
    <location>
        <begin position="17"/>
        <end position="48"/>
    </location>
</feature>
<dbReference type="RefSeq" id="WP_089542826.1">
    <property type="nucleotide sequence ID" value="NZ_CABOGV010000003.1"/>
</dbReference>
<organism evidence="13 18">
    <name type="scientific">Segatella copri</name>
    <dbReference type="NCBI Taxonomy" id="165179"/>
    <lineage>
        <taxon>Bacteria</taxon>
        <taxon>Pseudomonadati</taxon>
        <taxon>Bacteroidota</taxon>
        <taxon>Bacteroidia</taxon>
        <taxon>Bacteroidales</taxon>
        <taxon>Prevotellaceae</taxon>
        <taxon>Segatella</taxon>
    </lineage>
</organism>
<dbReference type="InterPro" id="IPR036388">
    <property type="entry name" value="WH-like_DNA-bd_sf"/>
</dbReference>
<dbReference type="InterPro" id="IPR000943">
    <property type="entry name" value="RNA_pol_sigma70"/>
</dbReference>
<dbReference type="PRINTS" id="PR00046">
    <property type="entry name" value="SIGMA70FCT"/>
</dbReference>
<evidence type="ECO:0000259" key="6">
    <source>
        <dbReference type="Pfam" id="PF04539"/>
    </source>
</evidence>
<dbReference type="EMBL" id="VZBP01000122">
    <property type="protein sequence ID" value="MQO09883.1"/>
    <property type="molecule type" value="Genomic_DNA"/>
</dbReference>
<feature type="domain" description="RNA polymerase sigma-70 region 2" evidence="7">
    <location>
        <begin position="57"/>
        <end position="126"/>
    </location>
</feature>
<dbReference type="InterPro" id="IPR013325">
    <property type="entry name" value="RNA_pol_sigma_r2"/>
</dbReference>
<dbReference type="InterPro" id="IPR007624">
    <property type="entry name" value="RNA_pol_sigma70_r3"/>
</dbReference>
<dbReference type="EMBL" id="JAPDVK010000001">
    <property type="protein sequence ID" value="MCW4127055.1"/>
    <property type="molecule type" value="Genomic_DNA"/>
</dbReference>
<dbReference type="PANTHER" id="PTHR30603">
    <property type="entry name" value="RNA POLYMERASE SIGMA FACTOR RPO"/>
    <property type="match status" value="1"/>
</dbReference>
<dbReference type="EMBL" id="VZCW01000028">
    <property type="protein sequence ID" value="MQN11424.1"/>
    <property type="molecule type" value="Genomic_DNA"/>
</dbReference>
<evidence type="ECO:0000313" key="15">
    <source>
        <dbReference type="Proteomes" id="UP000215155"/>
    </source>
</evidence>